<feature type="domain" description="Methyl-accepting transducer" evidence="6">
    <location>
        <begin position="161"/>
        <end position="359"/>
    </location>
</feature>
<sequence length="419" mass="44097">MNGFNEKSKLLLLTAAAVLGAAGACASVFFSDPARAALFSVFFGVFTAVAAVMLGLSAAQLVAQMDKLRALVSEACLGGDADPSPERQIKGFIERQAAALADVHRLAETIATGAGELRFHLDAYLDDLSLETAQTAAQDGQAPVEEAQVRLAERLRGESIEIAQAMEALAESSASASQSAADAYSSAEAGWNSIMAVVNQMESVSNASLHTAAIIQQLGSKSGQVSQIANVITSIADQTNLLALNAAIEAARAGEQGRGFAVVAEEVRKLAESSAKAAREIGVLIAEIQRETAKAVTSMETGGKEVEAGTQLARDAGAGFETIADLVNNTATQIHDVTAAVEQIAKASRNMVDSIDQIGCLRSPDPTKEEAMNQRMIEQAATRQKIRLLAETMLEHTEILRKQLSEMATLKHSSRQSDT</sequence>
<dbReference type="InterPro" id="IPR004090">
    <property type="entry name" value="Chemotax_Me-accpt_rcpt"/>
</dbReference>
<dbReference type="GO" id="GO:0016020">
    <property type="term" value="C:membrane"/>
    <property type="evidence" value="ECO:0007669"/>
    <property type="project" value="InterPro"/>
</dbReference>
<dbReference type="PROSITE" id="PS50111">
    <property type="entry name" value="CHEMOTAXIS_TRANSDUC_2"/>
    <property type="match status" value="1"/>
</dbReference>
<evidence type="ECO:0000256" key="1">
    <source>
        <dbReference type="ARBA" id="ARBA00023224"/>
    </source>
</evidence>
<dbReference type="PANTHER" id="PTHR32089">
    <property type="entry name" value="METHYL-ACCEPTING CHEMOTAXIS PROTEIN MCPB"/>
    <property type="match status" value="1"/>
</dbReference>
<dbReference type="EMBL" id="CP000930">
    <property type="protein sequence ID" value="ABZ85154.1"/>
    <property type="molecule type" value="Genomic_DNA"/>
</dbReference>
<dbReference type="InterPro" id="IPR004089">
    <property type="entry name" value="MCPsignal_dom"/>
</dbReference>
<proteinExistence type="inferred from homology"/>
<name>B0TBE1_HELMI</name>
<evidence type="ECO:0000256" key="2">
    <source>
        <dbReference type="ARBA" id="ARBA00029447"/>
    </source>
</evidence>
<keyword evidence="8" id="KW-1185">Reference proteome</keyword>
<dbReference type="GO" id="GO:0006935">
    <property type="term" value="P:chemotaxis"/>
    <property type="evidence" value="ECO:0007669"/>
    <property type="project" value="InterPro"/>
</dbReference>
<dbReference type="Proteomes" id="UP000008550">
    <property type="component" value="Chromosome"/>
</dbReference>
<evidence type="ECO:0000256" key="3">
    <source>
        <dbReference type="PROSITE-ProRule" id="PRU00284"/>
    </source>
</evidence>
<keyword evidence="5" id="KW-0732">Signal</keyword>
<comment type="similarity">
    <text evidence="2">Belongs to the methyl-accepting chemotaxis (MCP) protein family.</text>
</comment>
<reference evidence="7 8" key="1">
    <citation type="journal article" date="2008" name="J. Bacteriol.">
        <title>The genome of Heliobacterium modesticaldum, a phototrophic representative of the Firmicutes containing the simplest photosynthetic apparatus.</title>
        <authorList>
            <person name="Sattley W.M."/>
            <person name="Madigan M.T."/>
            <person name="Swingley W.D."/>
            <person name="Cheung P.C."/>
            <person name="Clocksin K.M."/>
            <person name="Conrad A.L."/>
            <person name="Dejesa L.C."/>
            <person name="Honchak B.M."/>
            <person name="Jung D.O."/>
            <person name="Karbach L.E."/>
            <person name="Kurdoglu A."/>
            <person name="Lahiri S."/>
            <person name="Mastrian S.D."/>
            <person name="Page L.E."/>
            <person name="Taylor H.L."/>
            <person name="Wang Z.T."/>
            <person name="Raymond J."/>
            <person name="Chen M."/>
            <person name="Blankenship R.E."/>
            <person name="Touchman J.W."/>
        </authorList>
    </citation>
    <scope>NUCLEOTIDE SEQUENCE [LARGE SCALE GENOMIC DNA]</scope>
    <source>
        <strain evidence="8">ATCC 51547 / Ice1</strain>
    </source>
</reference>
<dbReference type="PROSITE" id="PS51257">
    <property type="entry name" value="PROKAR_LIPOPROTEIN"/>
    <property type="match status" value="1"/>
</dbReference>
<dbReference type="SUPFAM" id="SSF58104">
    <property type="entry name" value="Methyl-accepting chemotaxis protein (MCP) signaling domain"/>
    <property type="match status" value="1"/>
</dbReference>
<keyword evidence="4" id="KW-0812">Transmembrane</keyword>
<dbReference type="GO" id="GO:0004888">
    <property type="term" value="F:transmembrane signaling receptor activity"/>
    <property type="evidence" value="ECO:0007669"/>
    <property type="project" value="InterPro"/>
</dbReference>
<dbReference type="GO" id="GO:0007165">
    <property type="term" value="P:signal transduction"/>
    <property type="evidence" value="ECO:0007669"/>
    <property type="project" value="UniProtKB-KW"/>
</dbReference>
<feature type="transmembrane region" description="Helical" evidence="4">
    <location>
        <begin position="36"/>
        <end position="59"/>
    </location>
</feature>
<dbReference type="SMART" id="SM00283">
    <property type="entry name" value="MA"/>
    <property type="match status" value="1"/>
</dbReference>
<evidence type="ECO:0000313" key="8">
    <source>
        <dbReference type="Proteomes" id="UP000008550"/>
    </source>
</evidence>
<keyword evidence="4" id="KW-1133">Transmembrane helix</keyword>
<evidence type="ECO:0000259" key="6">
    <source>
        <dbReference type="PROSITE" id="PS50111"/>
    </source>
</evidence>
<dbReference type="Pfam" id="PF00015">
    <property type="entry name" value="MCPsignal"/>
    <property type="match status" value="1"/>
</dbReference>
<dbReference type="RefSeq" id="WP_012283643.1">
    <property type="nucleotide sequence ID" value="NC_010337.2"/>
</dbReference>
<dbReference type="AlphaFoldDB" id="B0TBE1"/>
<dbReference type="PANTHER" id="PTHR32089:SF112">
    <property type="entry name" value="LYSOZYME-LIKE PROTEIN-RELATED"/>
    <property type="match status" value="1"/>
</dbReference>
<dbReference type="Gene3D" id="1.10.287.950">
    <property type="entry name" value="Methyl-accepting chemotaxis protein"/>
    <property type="match status" value="1"/>
</dbReference>
<gene>
    <name evidence="7" type="ORF">HM1_2625</name>
</gene>
<keyword evidence="1 3" id="KW-0807">Transducer</keyword>
<feature type="chain" id="PRO_5002753538" evidence="5">
    <location>
        <begin position="27"/>
        <end position="419"/>
    </location>
</feature>
<evidence type="ECO:0000313" key="7">
    <source>
        <dbReference type="EMBL" id="ABZ85154.1"/>
    </source>
</evidence>
<accession>B0TBE1</accession>
<evidence type="ECO:0000256" key="5">
    <source>
        <dbReference type="SAM" id="SignalP"/>
    </source>
</evidence>
<dbReference type="eggNOG" id="COG0840">
    <property type="taxonomic scope" value="Bacteria"/>
</dbReference>
<keyword evidence="4" id="KW-0472">Membrane</keyword>
<dbReference type="STRING" id="498761.HM1_2625"/>
<dbReference type="PRINTS" id="PR00260">
    <property type="entry name" value="CHEMTRNSDUCR"/>
</dbReference>
<evidence type="ECO:0000256" key="4">
    <source>
        <dbReference type="SAM" id="Phobius"/>
    </source>
</evidence>
<protein>
    <submittedName>
        <fullName evidence="7">Methyl-accepting chemotaxis protein</fullName>
    </submittedName>
</protein>
<organism evidence="7 8">
    <name type="scientific">Heliobacterium modesticaldum (strain ATCC 51547 / Ice1)</name>
    <dbReference type="NCBI Taxonomy" id="498761"/>
    <lineage>
        <taxon>Bacteria</taxon>
        <taxon>Bacillati</taxon>
        <taxon>Bacillota</taxon>
        <taxon>Clostridia</taxon>
        <taxon>Eubacteriales</taxon>
        <taxon>Heliobacteriaceae</taxon>
        <taxon>Heliomicrobium</taxon>
    </lineage>
</organism>
<feature type="signal peptide" evidence="5">
    <location>
        <begin position="1"/>
        <end position="26"/>
    </location>
</feature>
<dbReference type="OrthoDB" id="9807021at2"/>
<dbReference type="HOGENOM" id="CLU_000445_107_18_9"/>
<dbReference type="KEGG" id="hmo:HM1_2625"/>